<keyword evidence="2" id="KW-1185">Reference proteome</keyword>
<dbReference type="EMBL" id="CM044702">
    <property type="protein sequence ID" value="KAI5675387.1"/>
    <property type="molecule type" value="Genomic_DNA"/>
</dbReference>
<evidence type="ECO:0000313" key="2">
    <source>
        <dbReference type="Proteomes" id="UP001060085"/>
    </source>
</evidence>
<dbReference type="Proteomes" id="UP001060085">
    <property type="component" value="Linkage Group LG02"/>
</dbReference>
<accession>A0ACC0BS48</accession>
<evidence type="ECO:0000313" key="1">
    <source>
        <dbReference type="EMBL" id="KAI5675387.1"/>
    </source>
</evidence>
<sequence length="111" mass="12730">MKDLSTRSAYRSVHKLHFIMLFQILQEYLEAVAQLVFTWTSHHALRWDSHLVESQEGLETEVGLKADLICLGRSGAQQATEVLGQEFLDQISPERAYCQKTHRCPTQSQLT</sequence>
<proteinExistence type="predicted"/>
<protein>
    <submittedName>
        <fullName evidence="1">Uncharacterized protein</fullName>
    </submittedName>
</protein>
<name>A0ACC0BS48_CATRO</name>
<gene>
    <name evidence="1" type="ORF">M9H77_06337</name>
</gene>
<reference evidence="2" key="1">
    <citation type="journal article" date="2023" name="Nat. Plants">
        <title>Single-cell RNA sequencing provides a high-resolution roadmap for understanding the multicellular compartmentation of specialized metabolism.</title>
        <authorList>
            <person name="Sun S."/>
            <person name="Shen X."/>
            <person name="Li Y."/>
            <person name="Li Y."/>
            <person name="Wang S."/>
            <person name="Li R."/>
            <person name="Zhang H."/>
            <person name="Shen G."/>
            <person name="Guo B."/>
            <person name="Wei J."/>
            <person name="Xu J."/>
            <person name="St-Pierre B."/>
            <person name="Chen S."/>
            <person name="Sun C."/>
        </authorList>
    </citation>
    <scope>NUCLEOTIDE SEQUENCE [LARGE SCALE GENOMIC DNA]</scope>
</reference>
<comment type="caution">
    <text evidence="1">The sequence shown here is derived from an EMBL/GenBank/DDBJ whole genome shotgun (WGS) entry which is preliminary data.</text>
</comment>
<organism evidence="1 2">
    <name type="scientific">Catharanthus roseus</name>
    <name type="common">Madagascar periwinkle</name>
    <name type="synonym">Vinca rosea</name>
    <dbReference type="NCBI Taxonomy" id="4058"/>
    <lineage>
        <taxon>Eukaryota</taxon>
        <taxon>Viridiplantae</taxon>
        <taxon>Streptophyta</taxon>
        <taxon>Embryophyta</taxon>
        <taxon>Tracheophyta</taxon>
        <taxon>Spermatophyta</taxon>
        <taxon>Magnoliopsida</taxon>
        <taxon>eudicotyledons</taxon>
        <taxon>Gunneridae</taxon>
        <taxon>Pentapetalae</taxon>
        <taxon>asterids</taxon>
        <taxon>lamiids</taxon>
        <taxon>Gentianales</taxon>
        <taxon>Apocynaceae</taxon>
        <taxon>Rauvolfioideae</taxon>
        <taxon>Vinceae</taxon>
        <taxon>Catharanthinae</taxon>
        <taxon>Catharanthus</taxon>
    </lineage>
</organism>